<dbReference type="PANTHER" id="PTHR23503:SF35">
    <property type="entry name" value="SOLUTE CARRIER FAMILY 2, FACILITATED GLUCOSE TRANSPORTER MEMBER 9"/>
    <property type="match status" value="1"/>
</dbReference>
<dbReference type="Proteomes" id="UP000710432">
    <property type="component" value="Unassembled WGS sequence"/>
</dbReference>
<feature type="transmembrane region" description="Helical" evidence="6">
    <location>
        <begin position="79"/>
        <end position="97"/>
    </location>
</feature>
<comment type="caution">
    <text evidence="7">The sequence shown here is derived from an EMBL/GenBank/DDBJ whole genome shotgun (WGS) entry which is preliminary data.</text>
</comment>
<proteinExistence type="predicted"/>
<keyword evidence="3 6" id="KW-1133">Transmembrane helix</keyword>
<feature type="compositionally biased region" description="Polar residues" evidence="5">
    <location>
        <begin position="126"/>
        <end position="138"/>
    </location>
</feature>
<feature type="transmembrane region" description="Helical" evidence="6">
    <location>
        <begin position="47"/>
        <end position="67"/>
    </location>
</feature>
<organism evidence="7 8">
    <name type="scientific">Microtus ochrogaster</name>
    <name type="common">Prairie vole</name>
    <dbReference type="NCBI Taxonomy" id="79684"/>
    <lineage>
        <taxon>Eukaryota</taxon>
        <taxon>Metazoa</taxon>
        <taxon>Chordata</taxon>
        <taxon>Craniata</taxon>
        <taxon>Vertebrata</taxon>
        <taxon>Euteleostomi</taxon>
        <taxon>Mammalia</taxon>
        <taxon>Eutheria</taxon>
        <taxon>Euarchontoglires</taxon>
        <taxon>Glires</taxon>
        <taxon>Rodentia</taxon>
        <taxon>Myomorpha</taxon>
        <taxon>Muroidea</taxon>
        <taxon>Cricetidae</taxon>
        <taxon>Arvicolinae</taxon>
        <taxon>Microtus</taxon>
    </lineage>
</organism>
<keyword evidence="4 6" id="KW-0472">Membrane</keyword>
<dbReference type="InterPro" id="IPR045263">
    <property type="entry name" value="GLUT"/>
</dbReference>
<name>A0A8J6GLB5_MICOH</name>
<keyword evidence="7" id="KW-0813">Transport</keyword>
<dbReference type="GO" id="GO:0046323">
    <property type="term" value="P:D-glucose import"/>
    <property type="evidence" value="ECO:0007669"/>
    <property type="project" value="TreeGrafter"/>
</dbReference>
<dbReference type="InterPro" id="IPR005828">
    <property type="entry name" value="MFS_sugar_transport-like"/>
</dbReference>
<evidence type="ECO:0000256" key="1">
    <source>
        <dbReference type="ARBA" id="ARBA00004141"/>
    </source>
</evidence>
<dbReference type="InterPro" id="IPR036259">
    <property type="entry name" value="MFS_trans_sf"/>
</dbReference>
<dbReference type="GO" id="GO:0070837">
    <property type="term" value="P:dehydroascorbic acid transport"/>
    <property type="evidence" value="ECO:0007669"/>
    <property type="project" value="TreeGrafter"/>
</dbReference>
<gene>
    <name evidence="7" type="ORF">LTLLF_127735</name>
</gene>
<evidence type="ECO:0000256" key="6">
    <source>
        <dbReference type="SAM" id="Phobius"/>
    </source>
</evidence>
<feature type="region of interest" description="Disordered" evidence="5">
    <location>
        <begin position="112"/>
        <end position="139"/>
    </location>
</feature>
<evidence type="ECO:0000313" key="7">
    <source>
        <dbReference type="EMBL" id="KAH0515876.1"/>
    </source>
</evidence>
<keyword evidence="7" id="KW-0762">Sugar transport</keyword>
<accession>A0A8J6GLB5</accession>
<reference evidence="7" key="1">
    <citation type="submission" date="2020-03" db="EMBL/GenBank/DDBJ databases">
        <title>Studies in the Genomics of Life Span.</title>
        <authorList>
            <person name="Glass D."/>
        </authorList>
    </citation>
    <scope>NUCLEOTIDE SEQUENCE</scope>
    <source>
        <strain evidence="7">LTLLF</strain>
        <tissue evidence="7">Muscle</tissue>
    </source>
</reference>
<evidence type="ECO:0000256" key="3">
    <source>
        <dbReference type="ARBA" id="ARBA00022989"/>
    </source>
</evidence>
<evidence type="ECO:0000256" key="4">
    <source>
        <dbReference type="ARBA" id="ARBA00023136"/>
    </source>
</evidence>
<sequence length="152" mass="16904">MGILRTQSRRILGEIPRDSSSGHQARMEGGIPFILTGEFFQQSERPAAFIIAGTVNWLSNFAVGLLFPFMQKSLDSYCFLVFATVCIMGAVYFYLVLPETKNRTHAEISQAFAKRNKAQPPEEKANSQPAPDPSSTLDSHGEIQMTKYVISI</sequence>
<dbReference type="GO" id="GO:0055056">
    <property type="term" value="F:D-glucose transmembrane transporter activity"/>
    <property type="evidence" value="ECO:0007669"/>
    <property type="project" value="TreeGrafter"/>
</dbReference>
<dbReference type="Pfam" id="PF00083">
    <property type="entry name" value="Sugar_tr"/>
    <property type="match status" value="1"/>
</dbReference>
<dbReference type="GO" id="GO:0005886">
    <property type="term" value="C:plasma membrane"/>
    <property type="evidence" value="ECO:0007669"/>
    <property type="project" value="TreeGrafter"/>
</dbReference>
<dbReference type="Gene3D" id="1.20.1250.20">
    <property type="entry name" value="MFS general substrate transporter like domains"/>
    <property type="match status" value="1"/>
</dbReference>
<evidence type="ECO:0000256" key="2">
    <source>
        <dbReference type="ARBA" id="ARBA00022692"/>
    </source>
</evidence>
<evidence type="ECO:0000256" key="5">
    <source>
        <dbReference type="SAM" id="MobiDB-lite"/>
    </source>
</evidence>
<keyword evidence="2 6" id="KW-0812">Transmembrane</keyword>
<dbReference type="SUPFAM" id="SSF103473">
    <property type="entry name" value="MFS general substrate transporter"/>
    <property type="match status" value="1"/>
</dbReference>
<protein>
    <submittedName>
        <fullName evidence="7">Solute carrier family 2, facilitated glucose transporter member 9</fullName>
    </submittedName>
</protein>
<dbReference type="PANTHER" id="PTHR23503">
    <property type="entry name" value="SOLUTE CARRIER FAMILY 2"/>
    <property type="match status" value="1"/>
</dbReference>
<dbReference type="EMBL" id="JAATJU010020800">
    <property type="protein sequence ID" value="KAH0515876.1"/>
    <property type="molecule type" value="Genomic_DNA"/>
</dbReference>
<dbReference type="AlphaFoldDB" id="A0A8J6GLB5"/>
<evidence type="ECO:0000313" key="8">
    <source>
        <dbReference type="Proteomes" id="UP000710432"/>
    </source>
</evidence>
<comment type="subcellular location">
    <subcellularLocation>
        <location evidence="1">Membrane</location>
        <topology evidence="1">Multi-pass membrane protein</topology>
    </subcellularLocation>
</comment>